<protein>
    <submittedName>
        <fullName evidence="2">Uncharacterized protein</fullName>
    </submittedName>
</protein>
<name>A0A5D0GF06_9FLAO</name>
<feature type="transmembrane region" description="Helical" evidence="1">
    <location>
        <begin position="21"/>
        <end position="42"/>
    </location>
</feature>
<dbReference type="OrthoDB" id="1442330at2"/>
<dbReference type="EMBL" id="VSFC01000022">
    <property type="protein sequence ID" value="TYA57506.1"/>
    <property type="molecule type" value="Genomic_DNA"/>
</dbReference>
<reference evidence="2 3" key="1">
    <citation type="submission" date="2019-08" db="EMBL/GenBank/DDBJ databases">
        <title>Formosa sediminis sp. nov., isolated from marine sediment.</title>
        <authorList>
            <person name="Cao W.R."/>
        </authorList>
    </citation>
    <scope>NUCLEOTIDE SEQUENCE [LARGE SCALE GENOMIC DNA]</scope>
    <source>
        <strain evidence="2 3">1494</strain>
    </source>
</reference>
<keyword evidence="1" id="KW-0812">Transmembrane</keyword>
<comment type="caution">
    <text evidence="2">The sequence shown here is derived from an EMBL/GenBank/DDBJ whole genome shotgun (WGS) entry which is preliminary data.</text>
</comment>
<dbReference type="RefSeq" id="WP_148453837.1">
    <property type="nucleotide sequence ID" value="NZ_VSFC01000022.1"/>
</dbReference>
<keyword evidence="1" id="KW-1133">Transmembrane helix</keyword>
<dbReference type="AlphaFoldDB" id="A0A5D0GF06"/>
<sequence length="261" mass="30564">MIKFFRKIRYDLMNQNKTTKYFKYAIGEIILVVIGILMALQINNWNINRQNRNNEQEILKDLKVEFQENFYDAERIFVGNEDIYKAMSKIQEITQSGQYNSRQLDSLLYFAFDWFDYTPKPGASNNLINSGNLNLIQNRDLRKLLTIWSGVDDELDDDEKLAIQFSQDILIPFLAEKYPISNLEMFDNQAAFYSSKNGLNLIKNEVPRIPFDEKSLLNNLNFQSLISAKKMHARHNAMECIDVINTSSSILELIEKELIYD</sequence>
<dbReference type="InterPro" id="IPR045749">
    <property type="entry name" value="DUF6090"/>
</dbReference>
<evidence type="ECO:0000256" key="1">
    <source>
        <dbReference type="SAM" id="Phobius"/>
    </source>
</evidence>
<dbReference type="Proteomes" id="UP000324550">
    <property type="component" value="Unassembled WGS sequence"/>
</dbReference>
<accession>A0A5D0GF06</accession>
<gene>
    <name evidence="2" type="ORF">FVF61_04570</name>
</gene>
<evidence type="ECO:0000313" key="2">
    <source>
        <dbReference type="EMBL" id="TYA57506.1"/>
    </source>
</evidence>
<dbReference type="Pfam" id="PF19578">
    <property type="entry name" value="DUF6090"/>
    <property type="match status" value="1"/>
</dbReference>
<keyword evidence="1" id="KW-0472">Membrane</keyword>
<proteinExistence type="predicted"/>
<keyword evidence="3" id="KW-1185">Reference proteome</keyword>
<evidence type="ECO:0000313" key="3">
    <source>
        <dbReference type="Proteomes" id="UP000324550"/>
    </source>
</evidence>
<organism evidence="2 3">
    <name type="scientific">Formosa maritima</name>
    <dbReference type="NCBI Taxonomy" id="2592046"/>
    <lineage>
        <taxon>Bacteria</taxon>
        <taxon>Pseudomonadati</taxon>
        <taxon>Bacteroidota</taxon>
        <taxon>Flavobacteriia</taxon>
        <taxon>Flavobacteriales</taxon>
        <taxon>Flavobacteriaceae</taxon>
        <taxon>Formosa</taxon>
    </lineage>
</organism>